<evidence type="ECO:0000313" key="2">
    <source>
        <dbReference type="EMBL" id="RKN14522.1"/>
    </source>
</evidence>
<organism evidence="1 4">
    <name type="scientific">Streptomyces radicis</name>
    <dbReference type="NCBI Taxonomy" id="1750517"/>
    <lineage>
        <taxon>Bacteria</taxon>
        <taxon>Bacillati</taxon>
        <taxon>Actinomycetota</taxon>
        <taxon>Actinomycetes</taxon>
        <taxon>Kitasatosporales</taxon>
        <taxon>Streptomycetaceae</taxon>
        <taxon>Streptomyces</taxon>
    </lineage>
</organism>
<evidence type="ECO:0000313" key="4">
    <source>
        <dbReference type="Proteomes" id="UP000275024"/>
    </source>
</evidence>
<comment type="caution">
    <text evidence="1">The sequence shown here is derived from an EMBL/GenBank/DDBJ whole genome shotgun (WGS) entry which is preliminary data.</text>
</comment>
<proteinExistence type="predicted"/>
<dbReference type="EMBL" id="RBDY01000038">
    <property type="protein sequence ID" value="RKN14522.1"/>
    <property type="molecule type" value="Genomic_DNA"/>
</dbReference>
<name>A0A3A9VTQ6_9ACTN</name>
<dbReference type="Proteomes" id="UP000275024">
    <property type="component" value="Unassembled WGS sequence"/>
</dbReference>
<dbReference type="OrthoDB" id="4164574at2"/>
<protein>
    <submittedName>
        <fullName evidence="1">Uncharacterized protein</fullName>
    </submittedName>
</protein>
<dbReference type="AlphaFoldDB" id="A0A3A9VTQ6"/>
<evidence type="ECO:0000313" key="1">
    <source>
        <dbReference type="EMBL" id="RKN04149.1"/>
    </source>
</evidence>
<keyword evidence="3" id="KW-1185">Reference proteome</keyword>
<sequence length="318" mass="34734">MGYDTSFHPVDLRLVEERLLPFVAGHGDDDALDDLIARAVGIRRTRFRAKQWALGALEAKVDALESDVHVWGRPFLVAGDDPEQVADAVQRYLATPADGVDALAREMLARVDPALPGRVTPDEGGGALPGDAELGRSLSWRIRVVRALAIGLRAGRETAPDPDSPSQRHEVDMLGREVAFTLLDFASELTPGWMSRGLTWPTHLLAQADLPRGAFIRPAALHRPLREEFPDLEWLEEETIIHNDMVGGYVPPEAVPATRAHLTAHRDALIAPAANDGWEEYCALNLTKIDEALTLAARLGFGFCEATEIYSGFSGTLN</sequence>
<dbReference type="EMBL" id="RBDX01000039">
    <property type="protein sequence ID" value="RKN04149.1"/>
    <property type="molecule type" value="Genomic_DNA"/>
</dbReference>
<dbReference type="Proteomes" id="UP000268652">
    <property type="component" value="Unassembled WGS sequence"/>
</dbReference>
<reference evidence="3 4" key="1">
    <citation type="submission" date="2018-09" db="EMBL/GenBank/DDBJ databases">
        <title>Streptomyces sp. nov. DS1-2, an endophytic actinomycete isolated from roots of Dendrobium scabrilingue.</title>
        <authorList>
            <person name="Kuncharoen N."/>
            <person name="Kudo T."/>
            <person name="Ohkuma M."/>
            <person name="Yuki M."/>
            <person name="Tanasupawat S."/>
        </authorList>
    </citation>
    <scope>NUCLEOTIDE SEQUENCE [LARGE SCALE GENOMIC DNA]</scope>
    <source>
        <strain evidence="1 4">AZ1-7</strain>
        <strain evidence="2 3">DS1-2</strain>
    </source>
</reference>
<evidence type="ECO:0000313" key="3">
    <source>
        <dbReference type="Proteomes" id="UP000268652"/>
    </source>
</evidence>
<dbReference type="RefSeq" id="WP_120700244.1">
    <property type="nucleotide sequence ID" value="NZ_RBDX01000039.1"/>
</dbReference>
<gene>
    <name evidence="2" type="ORF">D7318_29195</name>
    <name evidence="1" type="ORF">D7319_29225</name>
</gene>
<accession>A0A3A9VTQ6</accession>